<dbReference type="SUPFAM" id="SSF53822">
    <property type="entry name" value="Periplasmic binding protein-like I"/>
    <property type="match status" value="1"/>
</dbReference>
<evidence type="ECO:0000256" key="4">
    <source>
        <dbReference type="SAM" id="MobiDB-lite"/>
    </source>
</evidence>
<feature type="compositionally biased region" description="Basic and acidic residues" evidence="4">
    <location>
        <begin position="368"/>
        <end position="378"/>
    </location>
</feature>
<dbReference type="RefSeq" id="WP_173153451.1">
    <property type="nucleotide sequence ID" value="NZ_AP022871.1"/>
</dbReference>
<dbReference type="InterPro" id="IPR018356">
    <property type="entry name" value="Tscrpt_reg_HTH_DeoR_CS"/>
</dbReference>
<dbReference type="Pfam" id="PF08220">
    <property type="entry name" value="HTH_DeoR"/>
    <property type="match status" value="1"/>
</dbReference>
<protein>
    <submittedName>
        <fullName evidence="6">LacI family transcriptional regulator</fullName>
    </submittedName>
</protein>
<evidence type="ECO:0000256" key="1">
    <source>
        <dbReference type="ARBA" id="ARBA00023015"/>
    </source>
</evidence>
<dbReference type="PROSITE" id="PS00894">
    <property type="entry name" value="HTH_DEOR_1"/>
    <property type="match status" value="1"/>
</dbReference>
<gene>
    <name evidence="6" type="primary">lacI_1</name>
    <name evidence="6" type="ORF">Psuf_005610</name>
</gene>
<dbReference type="PANTHER" id="PTHR30146">
    <property type="entry name" value="LACI-RELATED TRANSCRIPTIONAL REPRESSOR"/>
    <property type="match status" value="1"/>
</dbReference>
<dbReference type="Proteomes" id="UP000503011">
    <property type="component" value="Chromosome"/>
</dbReference>
<evidence type="ECO:0000313" key="7">
    <source>
        <dbReference type="Proteomes" id="UP000503011"/>
    </source>
</evidence>
<reference evidence="6 7" key="1">
    <citation type="submission" date="2020-03" db="EMBL/GenBank/DDBJ databases">
        <title>Whole genome shotgun sequence of Phytohabitans suffuscus NBRC 105367.</title>
        <authorList>
            <person name="Komaki H."/>
            <person name="Tamura T."/>
        </authorList>
    </citation>
    <scope>NUCLEOTIDE SEQUENCE [LARGE SCALE GENOMIC DNA]</scope>
    <source>
        <strain evidence="6 7">NBRC 105367</strain>
    </source>
</reference>
<accession>A0A6F8YB87</accession>
<evidence type="ECO:0000256" key="3">
    <source>
        <dbReference type="ARBA" id="ARBA00023163"/>
    </source>
</evidence>
<organism evidence="6 7">
    <name type="scientific">Phytohabitans suffuscus</name>
    <dbReference type="NCBI Taxonomy" id="624315"/>
    <lineage>
        <taxon>Bacteria</taxon>
        <taxon>Bacillati</taxon>
        <taxon>Actinomycetota</taxon>
        <taxon>Actinomycetes</taxon>
        <taxon>Micromonosporales</taxon>
        <taxon>Micromonosporaceae</taxon>
    </lineage>
</organism>
<dbReference type="InterPro" id="IPR036390">
    <property type="entry name" value="WH_DNA-bd_sf"/>
</dbReference>
<evidence type="ECO:0000259" key="5">
    <source>
        <dbReference type="PROSITE" id="PS51000"/>
    </source>
</evidence>
<dbReference type="PRINTS" id="PR00037">
    <property type="entry name" value="HTHLACR"/>
</dbReference>
<dbReference type="GO" id="GO:0003700">
    <property type="term" value="F:DNA-binding transcription factor activity"/>
    <property type="evidence" value="ECO:0007669"/>
    <property type="project" value="InterPro"/>
</dbReference>
<dbReference type="KEGG" id="psuu:Psuf_005610"/>
<dbReference type="PROSITE" id="PS51000">
    <property type="entry name" value="HTH_DEOR_2"/>
    <property type="match status" value="1"/>
</dbReference>
<dbReference type="InterPro" id="IPR046335">
    <property type="entry name" value="LacI/GalR-like_sensor"/>
</dbReference>
<feature type="region of interest" description="Disordered" evidence="4">
    <location>
        <begin position="76"/>
        <end position="95"/>
    </location>
</feature>
<dbReference type="SMART" id="SM00420">
    <property type="entry name" value="HTH_DEOR"/>
    <property type="match status" value="1"/>
</dbReference>
<dbReference type="InterPro" id="IPR028082">
    <property type="entry name" value="Peripla_BP_I"/>
</dbReference>
<dbReference type="PANTHER" id="PTHR30146:SF155">
    <property type="entry name" value="ALANINE RACEMASE"/>
    <property type="match status" value="1"/>
</dbReference>
<dbReference type="InterPro" id="IPR001034">
    <property type="entry name" value="DeoR_HTH"/>
</dbReference>
<dbReference type="Gene3D" id="1.10.10.10">
    <property type="entry name" value="Winged helix-like DNA-binding domain superfamily/Winged helix DNA-binding domain"/>
    <property type="match status" value="1"/>
</dbReference>
<dbReference type="SUPFAM" id="SSF46785">
    <property type="entry name" value="Winged helix' DNA-binding domain"/>
    <property type="match status" value="1"/>
</dbReference>
<proteinExistence type="predicted"/>
<reference evidence="6 7" key="2">
    <citation type="submission" date="2020-03" db="EMBL/GenBank/DDBJ databases">
        <authorList>
            <person name="Ichikawa N."/>
            <person name="Kimura A."/>
            <person name="Kitahashi Y."/>
            <person name="Uohara A."/>
        </authorList>
    </citation>
    <scope>NUCLEOTIDE SEQUENCE [LARGE SCALE GENOMIC DNA]</scope>
    <source>
        <strain evidence="6 7">NBRC 105367</strain>
    </source>
</reference>
<feature type="domain" description="HTH deoR-type" evidence="5">
    <location>
        <begin position="18"/>
        <end position="73"/>
    </location>
</feature>
<keyword evidence="7" id="KW-1185">Reference proteome</keyword>
<keyword evidence="2" id="KW-0238">DNA-binding</keyword>
<dbReference type="CDD" id="cd06267">
    <property type="entry name" value="PBP1_LacI_sugar_binding-like"/>
    <property type="match status" value="1"/>
</dbReference>
<keyword evidence="1" id="KW-0805">Transcription regulation</keyword>
<dbReference type="GO" id="GO:0000976">
    <property type="term" value="F:transcription cis-regulatory region binding"/>
    <property type="evidence" value="ECO:0007669"/>
    <property type="project" value="TreeGrafter"/>
</dbReference>
<dbReference type="Pfam" id="PF13377">
    <property type="entry name" value="Peripla_BP_3"/>
    <property type="match status" value="1"/>
</dbReference>
<dbReference type="Gene3D" id="3.40.50.2300">
    <property type="match status" value="2"/>
</dbReference>
<feature type="region of interest" description="Disordered" evidence="4">
    <location>
        <begin position="368"/>
        <end position="394"/>
    </location>
</feature>
<name>A0A6F8YB87_9ACTN</name>
<evidence type="ECO:0000313" key="6">
    <source>
        <dbReference type="EMBL" id="BCB83248.1"/>
    </source>
</evidence>
<dbReference type="InterPro" id="IPR036388">
    <property type="entry name" value="WH-like_DNA-bd_sf"/>
</dbReference>
<evidence type="ECO:0000256" key="2">
    <source>
        <dbReference type="ARBA" id="ARBA00023125"/>
    </source>
</evidence>
<sequence>MTLENGDTKAPDARGPLQVARRQQLLEALQRDGAMRISDLSQALNAAPVTIRRDIAQLAAEGLVQRVHGGVALITPDESPEVEESPTAGTSSLSGRTLGMLVPSLDYYWPDVARGAEEAARELDMRIVLRGSSYDTEDDKPQIERLVDRMGVDGLIIAPRMDAPTAQRTIDWLAHAGVPVVLLERTATVGPHHAVMESVVTDHALGAAMAVRHLTSLGHRKVGVLLDSNSPTRPHVRRGWLEAAAECGLDPAATVEVVVPDVRSPDRDAVLDEVLDRCQATGTTALLVHADAEAIALVQHCEERHLSVPGDLSIVAYDDEVAALFSPPLTAVRPPRRSIGRAAVSLVADRLADPDRPTHRVVISPSLRIRDSTAEHTHGYPPAQAAERSRDDQR</sequence>
<dbReference type="EMBL" id="AP022871">
    <property type="protein sequence ID" value="BCB83248.1"/>
    <property type="molecule type" value="Genomic_DNA"/>
</dbReference>
<dbReference type="AlphaFoldDB" id="A0A6F8YB87"/>
<keyword evidence="3" id="KW-0804">Transcription</keyword>